<feature type="region of interest" description="Disordered" evidence="2">
    <location>
        <begin position="832"/>
        <end position="875"/>
    </location>
</feature>
<dbReference type="Proteomes" id="UP000799437">
    <property type="component" value="Unassembled WGS sequence"/>
</dbReference>
<sequence>MPPQSDTGPMPSSSIPRGPSLYESLRKGRKSSSESRPPMDDFSQGSSPSFMASTKSSRSGQAPVSKLPRRIPKTAPSTHPSRTWANAARKVGIRRPSFGRKDKVEESSPPSLPRPPRPVDIPHVASTDRLCGRTVPTPNFAYNKPLPTDPPPYPPPDKPLPSVPIAVVHRGKTPTSRTLLDASDRPLRRSPGTPDECDWPALKPESSQSSLAHMAGGKVQSQVASFSSSTASVASAASTNHNFENANIFHDSGSISEAGSRSTRKDGSFNSRESMPKDYPPPIPPRGLYHRANFSRSTSPESSNVQVGSKQNSTTNFSFPKSSSAMQSSTIPALPSGGPLYRKPMPSTQLKRGIPVTVRNRTPTVSTGARTSSIPSLRKASSASFRSQNSTGSPSKRISSSNGYLRDKARMDQLKECLEPSTQTANRRGSVSQQPLVPVEFTTNVHDAYINIEKVISSDRSHSNVESSRPPAKRLARLSTSSTVDGIGATLTISEDADSVILGSVAPALQPSEVSTVPECLPDRRSTEDSQNPFRDDSASSTSSSNSTQLRFSMVHPEQCMSNAQASASVCENDPVRGHETRKRFVSVDLDSFHSNLRVFALSPPRPVALLEQVRLQDRANALFTLEGKGRASTPTEESSSSSYPSSSYRSTSPHANLLLGQFVDNPVPNKHFETATGQGLESELSLIVPEEQHSKISQSTAPTSFASFNANQGPYDLLQAPQPQFPIDNSCISNRSVRTISSASSHATVHRRQDSSTLVHQGQTNAFVRHPIRSTANQSLLSKGSFNNDRASHFYDIPRMASSTRLCERTASRSPSKGIRTKMTTLRNLFHHKRDNKSQAKNAGTPPQASTQTGDRQLIISSSGSPMPVAFGPPRLRVNTTAAGMMSISPRRQTMSRLPVAISSRIVAAALGPNRTLYSTVNSIIEQARESPSLENTKALAVAKALTEVYENTKAAAKCLEEANLAAQEAKANYEKTECAARRITTLIQNTGGFANLFSSDMKSKPSRR</sequence>
<feature type="compositionally biased region" description="Pro residues" evidence="2">
    <location>
        <begin position="110"/>
        <end position="119"/>
    </location>
</feature>
<feature type="region of interest" description="Disordered" evidence="2">
    <location>
        <begin position="244"/>
        <end position="341"/>
    </location>
</feature>
<evidence type="ECO:0000256" key="2">
    <source>
        <dbReference type="SAM" id="MobiDB-lite"/>
    </source>
</evidence>
<dbReference type="GeneID" id="54487993"/>
<feature type="region of interest" description="Disordered" evidence="2">
    <location>
        <begin position="458"/>
        <end position="477"/>
    </location>
</feature>
<feature type="coiled-coil region" evidence="1">
    <location>
        <begin position="944"/>
        <end position="981"/>
    </location>
</feature>
<accession>A0A6A6W9E2</accession>
<evidence type="ECO:0000256" key="1">
    <source>
        <dbReference type="SAM" id="Coils"/>
    </source>
</evidence>
<feature type="region of interest" description="Disordered" evidence="2">
    <location>
        <begin position="627"/>
        <end position="651"/>
    </location>
</feature>
<feature type="compositionally biased region" description="Polar residues" evidence="2">
    <location>
        <begin position="43"/>
        <end position="62"/>
    </location>
</feature>
<feature type="compositionally biased region" description="Low complexity" evidence="2">
    <location>
        <begin position="633"/>
        <end position="651"/>
    </location>
</feature>
<keyword evidence="1" id="KW-0175">Coiled coil</keyword>
<gene>
    <name evidence="3" type="ORF">EJ05DRAFT_500079</name>
</gene>
<dbReference type="AlphaFoldDB" id="A0A6A6W9E2"/>
<feature type="compositionally biased region" description="Low complexity" evidence="2">
    <location>
        <begin position="539"/>
        <end position="548"/>
    </location>
</feature>
<dbReference type="EMBL" id="ML996571">
    <property type="protein sequence ID" value="KAF2758560.1"/>
    <property type="molecule type" value="Genomic_DNA"/>
</dbReference>
<organism evidence="3 4">
    <name type="scientific">Pseudovirgaria hyperparasitica</name>
    <dbReference type="NCBI Taxonomy" id="470096"/>
    <lineage>
        <taxon>Eukaryota</taxon>
        <taxon>Fungi</taxon>
        <taxon>Dikarya</taxon>
        <taxon>Ascomycota</taxon>
        <taxon>Pezizomycotina</taxon>
        <taxon>Dothideomycetes</taxon>
        <taxon>Dothideomycetes incertae sedis</taxon>
        <taxon>Acrospermales</taxon>
        <taxon>Acrospermaceae</taxon>
        <taxon>Pseudovirgaria</taxon>
    </lineage>
</organism>
<feature type="compositionally biased region" description="Polar residues" evidence="2">
    <location>
        <begin position="1"/>
        <end position="15"/>
    </location>
</feature>
<dbReference type="OrthoDB" id="3935922at2759"/>
<reference evidence="3" key="1">
    <citation type="journal article" date="2020" name="Stud. Mycol.">
        <title>101 Dothideomycetes genomes: a test case for predicting lifestyles and emergence of pathogens.</title>
        <authorList>
            <person name="Haridas S."/>
            <person name="Albert R."/>
            <person name="Binder M."/>
            <person name="Bloem J."/>
            <person name="Labutti K."/>
            <person name="Salamov A."/>
            <person name="Andreopoulos B."/>
            <person name="Baker S."/>
            <person name="Barry K."/>
            <person name="Bills G."/>
            <person name="Bluhm B."/>
            <person name="Cannon C."/>
            <person name="Castanera R."/>
            <person name="Culley D."/>
            <person name="Daum C."/>
            <person name="Ezra D."/>
            <person name="Gonzalez J."/>
            <person name="Henrissat B."/>
            <person name="Kuo A."/>
            <person name="Liang C."/>
            <person name="Lipzen A."/>
            <person name="Lutzoni F."/>
            <person name="Magnuson J."/>
            <person name="Mondo S."/>
            <person name="Nolan M."/>
            <person name="Ohm R."/>
            <person name="Pangilinan J."/>
            <person name="Park H.-J."/>
            <person name="Ramirez L."/>
            <person name="Alfaro M."/>
            <person name="Sun H."/>
            <person name="Tritt A."/>
            <person name="Yoshinaga Y."/>
            <person name="Zwiers L.-H."/>
            <person name="Turgeon B."/>
            <person name="Goodwin S."/>
            <person name="Spatafora J."/>
            <person name="Crous P."/>
            <person name="Grigoriev I."/>
        </authorList>
    </citation>
    <scope>NUCLEOTIDE SEQUENCE</scope>
    <source>
        <strain evidence="3">CBS 121739</strain>
    </source>
</reference>
<dbReference type="RefSeq" id="XP_033601011.1">
    <property type="nucleotide sequence ID" value="XM_033746939.1"/>
</dbReference>
<keyword evidence="4" id="KW-1185">Reference proteome</keyword>
<feature type="compositionally biased region" description="Pro residues" evidence="2">
    <location>
        <begin position="147"/>
        <end position="162"/>
    </location>
</feature>
<feature type="region of interest" description="Disordered" evidence="2">
    <location>
        <begin position="359"/>
        <end position="405"/>
    </location>
</feature>
<protein>
    <submittedName>
        <fullName evidence="3">Uncharacterized protein</fullName>
    </submittedName>
</protein>
<name>A0A6A6W9E2_9PEZI</name>
<feature type="compositionally biased region" description="Polar residues" evidence="2">
    <location>
        <begin position="359"/>
        <end position="403"/>
    </location>
</feature>
<evidence type="ECO:0000313" key="3">
    <source>
        <dbReference type="EMBL" id="KAF2758560.1"/>
    </source>
</evidence>
<proteinExistence type="predicted"/>
<feature type="compositionally biased region" description="Basic and acidic residues" evidence="2">
    <location>
        <begin position="521"/>
        <end position="538"/>
    </location>
</feature>
<evidence type="ECO:0000313" key="4">
    <source>
        <dbReference type="Proteomes" id="UP000799437"/>
    </source>
</evidence>
<feature type="region of interest" description="Disordered" evidence="2">
    <location>
        <begin position="513"/>
        <end position="549"/>
    </location>
</feature>
<feature type="compositionally biased region" description="Polar residues" evidence="2">
    <location>
        <begin position="294"/>
        <end position="331"/>
    </location>
</feature>
<feature type="compositionally biased region" description="Polar residues" evidence="2">
    <location>
        <begin position="75"/>
        <end position="84"/>
    </location>
</feature>
<feature type="region of interest" description="Disordered" evidence="2">
    <location>
        <begin position="1"/>
        <end position="216"/>
    </location>
</feature>
<feature type="compositionally biased region" description="Polar residues" evidence="2">
    <location>
        <begin position="840"/>
        <end position="866"/>
    </location>
</feature>